<dbReference type="CTD" id="8230045"/>
<dbReference type="OrthoDB" id="339325at2759"/>
<keyword evidence="4" id="KW-1185">Reference proteome</keyword>
<dbReference type="OMA" id="LGECEDE"/>
<dbReference type="VEuPathDB" id="VectorBase:PHUM230720"/>
<feature type="region of interest" description="Disordered" evidence="1">
    <location>
        <begin position="366"/>
        <end position="405"/>
    </location>
</feature>
<reference evidence="2" key="1">
    <citation type="submission" date="2007-04" db="EMBL/GenBank/DDBJ databases">
        <title>Annotation of Pediculus humanus corporis strain USDA.</title>
        <authorList>
            <person name="Kirkness E."/>
            <person name="Hannick L."/>
            <person name="Hass B."/>
            <person name="Bruggner R."/>
            <person name="Lawson D."/>
            <person name="Bidwell S."/>
            <person name="Joardar V."/>
            <person name="Caler E."/>
            <person name="Walenz B."/>
            <person name="Inman J."/>
            <person name="Schobel S."/>
            <person name="Galinsky K."/>
            <person name="Amedeo P."/>
            <person name="Strausberg R."/>
        </authorList>
    </citation>
    <scope>NUCLEOTIDE SEQUENCE</scope>
    <source>
        <strain evidence="2">USDA</strain>
    </source>
</reference>
<dbReference type="eggNOG" id="ENOG502S4ND">
    <property type="taxonomic scope" value="Eukaryota"/>
</dbReference>
<dbReference type="InParanoid" id="E0VIQ0"/>
<reference evidence="2" key="2">
    <citation type="submission" date="2007-04" db="EMBL/GenBank/DDBJ databases">
        <title>The genome of the human body louse.</title>
        <authorList>
            <consortium name="The Human Body Louse Genome Consortium"/>
            <person name="Kirkness E."/>
            <person name="Walenz B."/>
            <person name="Hass B."/>
            <person name="Bruggner R."/>
            <person name="Strausberg R."/>
        </authorList>
    </citation>
    <scope>NUCLEOTIDE SEQUENCE</scope>
    <source>
        <strain evidence="2">USDA</strain>
    </source>
</reference>
<dbReference type="GeneID" id="8230045"/>
<evidence type="ECO:0000313" key="3">
    <source>
        <dbReference type="EnsemblMetazoa" id="PHUM230720-PA"/>
    </source>
</evidence>
<dbReference type="STRING" id="121224.E0VIQ0"/>
<dbReference type="HOGENOM" id="CLU_660948_0_0_1"/>
<evidence type="ECO:0000313" key="2">
    <source>
        <dbReference type="EMBL" id="EEB13256.1"/>
    </source>
</evidence>
<evidence type="ECO:0000313" key="4">
    <source>
        <dbReference type="Proteomes" id="UP000009046"/>
    </source>
</evidence>
<evidence type="ECO:0000256" key="1">
    <source>
        <dbReference type="SAM" id="MobiDB-lite"/>
    </source>
</evidence>
<dbReference type="EnsemblMetazoa" id="PHUM230720-RA">
    <property type="protein sequence ID" value="PHUM230720-PA"/>
    <property type="gene ID" value="PHUM230720"/>
</dbReference>
<name>E0VIQ0_PEDHC</name>
<dbReference type="Proteomes" id="UP000009046">
    <property type="component" value="Unassembled WGS sequence"/>
</dbReference>
<feature type="compositionally biased region" description="Low complexity" evidence="1">
    <location>
        <begin position="366"/>
        <end position="399"/>
    </location>
</feature>
<dbReference type="EMBL" id="AAZO01002679">
    <property type="status" value="NOT_ANNOTATED_CDS"/>
    <property type="molecule type" value="Genomic_DNA"/>
</dbReference>
<dbReference type="EMBL" id="DS235201">
    <property type="protein sequence ID" value="EEB13256.1"/>
    <property type="molecule type" value="Genomic_DNA"/>
</dbReference>
<gene>
    <name evidence="3" type="primary">8230045</name>
    <name evidence="2" type="ORF">Phum_PHUM230720</name>
</gene>
<proteinExistence type="predicted"/>
<sequence length="460" mass="51518">MPMPTFANNEAGIPMPTLYNGTNVGDPRVKPKLSVVELVLYNMAAILAGVATGYDVRLSNISPVHPRLRPERSEDEYWERKWWIRSPDPTPCTSASNRGSVFGQDYEFSSSSGYAHNTYHGPARHLRPTLNSNFTNEPPQYFNPNQAVVLSVNTPRKNSSGINNAEAEIYSSNNSHEKASSYFDYHHGMSSESGSNDMMVRYQQSPRCEKFRKEIIDQRSFYEMQYRLQQNYCAPKEYIYDGSSYYDSGSNVPTGNSGNASISTRTPPRLLLNCDQGRNPTNNTCNTCSMNLNYRVENEDSNLEITQPNTNYYGRGSEFLPSVKRQDPFSICRQNSSEAERPVTLDMNPILRSSMKKYCCNRGSNIKNNSNNSGSSGAGTPTNPTPPDSLTSDDSSYTSAKEGTTSRVRFSPITALLCESNHQREEVIRESGANENSLIGIQLRRIRKPSTGELEKDFTS</sequence>
<organism>
    <name type="scientific">Pediculus humanus subsp. corporis</name>
    <name type="common">Body louse</name>
    <dbReference type="NCBI Taxonomy" id="121224"/>
    <lineage>
        <taxon>Eukaryota</taxon>
        <taxon>Metazoa</taxon>
        <taxon>Ecdysozoa</taxon>
        <taxon>Arthropoda</taxon>
        <taxon>Hexapoda</taxon>
        <taxon>Insecta</taxon>
        <taxon>Pterygota</taxon>
        <taxon>Neoptera</taxon>
        <taxon>Paraneoptera</taxon>
        <taxon>Psocodea</taxon>
        <taxon>Troctomorpha</taxon>
        <taxon>Phthiraptera</taxon>
        <taxon>Anoplura</taxon>
        <taxon>Pediculidae</taxon>
        <taxon>Pediculus</taxon>
    </lineage>
</organism>
<dbReference type="KEGG" id="phu:Phum_PHUM230720"/>
<accession>E0VIQ0</accession>
<dbReference type="AlphaFoldDB" id="E0VIQ0"/>
<dbReference type="RefSeq" id="XP_002425994.1">
    <property type="nucleotide sequence ID" value="XM_002425949.1"/>
</dbReference>
<reference evidence="3" key="3">
    <citation type="submission" date="2020-05" db="UniProtKB">
        <authorList>
            <consortium name="EnsemblMetazoa"/>
        </authorList>
    </citation>
    <scope>IDENTIFICATION</scope>
    <source>
        <strain evidence="3">USDA</strain>
    </source>
</reference>
<protein>
    <submittedName>
        <fullName evidence="2 3">Uncharacterized protein</fullName>
    </submittedName>
</protein>